<dbReference type="InterPro" id="IPR029044">
    <property type="entry name" value="Nucleotide-diphossugar_trans"/>
</dbReference>
<proteinExistence type="predicted"/>
<evidence type="ECO:0000313" key="1">
    <source>
        <dbReference type="EMBL" id="CAL8087636.1"/>
    </source>
</evidence>
<reference evidence="1 2" key="1">
    <citation type="submission" date="2024-08" db="EMBL/GenBank/DDBJ databases">
        <authorList>
            <person name="Cucini C."/>
            <person name="Frati F."/>
        </authorList>
    </citation>
    <scope>NUCLEOTIDE SEQUENCE [LARGE SCALE GENOMIC DNA]</scope>
</reference>
<dbReference type="EMBL" id="CAXLJM020000021">
    <property type="protein sequence ID" value="CAL8087636.1"/>
    <property type="molecule type" value="Genomic_DNA"/>
</dbReference>
<accession>A0ABP1Q350</accession>
<sequence length="223" mass="25014">MRGSGDPHSQIWLTSALTDSDVSGALTLCFSLKKLLTTRKIGVIASNKLATDIKELLRHTFDFVFDLDEKRNPEELKEADFVKVFTLSLKPFEKCVFLAPTMMAIKNCDEIFDNYDPTSQGFLSVEEEGMDIFMVQPCLKNFNSLMTSLRTKNGKNVEACIKCWIQCKTEAESLPTKYNCLITPQNLLTRNSAGLQASIVNLARNSFDCEEDKLGLFGKVTKS</sequence>
<name>A0ABP1Q350_9HEXA</name>
<protein>
    <submittedName>
        <fullName evidence="1">Uncharacterized protein</fullName>
    </submittedName>
</protein>
<keyword evidence="2" id="KW-1185">Reference proteome</keyword>
<evidence type="ECO:0000313" key="2">
    <source>
        <dbReference type="Proteomes" id="UP001642540"/>
    </source>
</evidence>
<dbReference type="Gene3D" id="3.90.550.10">
    <property type="entry name" value="Spore Coat Polysaccharide Biosynthesis Protein SpsA, Chain A"/>
    <property type="match status" value="1"/>
</dbReference>
<gene>
    <name evidence="1" type="ORF">ODALV1_LOCUS6803</name>
</gene>
<dbReference type="Proteomes" id="UP001642540">
    <property type="component" value="Unassembled WGS sequence"/>
</dbReference>
<dbReference type="SUPFAM" id="SSF53448">
    <property type="entry name" value="Nucleotide-diphospho-sugar transferases"/>
    <property type="match status" value="1"/>
</dbReference>
<organism evidence="1 2">
    <name type="scientific">Orchesella dallaii</name>
    <dbReference type="NCBI Taxonomy" id="48710"/>
    <lineage>
        <taxon>Eukaryota</taxon>
        <taxon>Metazoa</taxon>
        <taxon>Ecdysozoa</taxon>
        <taxon>Arthropoda</taxon>
        <taxon>Hexapoda</taxon>
        <taxon>Collembola</taxon>
        <taxon>Entomobryomorpha</taxon>
        <taxon>Entomobryoidea</taxon>
        <taxon>Orchesellidae</taxon>
        <taxon>Orchesellinae</taxon>
        <taxon>Orchesella</taxon>
    </lineage>
</organism>
<comment type="caution">
    <text evidence="1">The sequence shown here is derived from an EMBL/GenBank/DDBJ whole genome shotgun (WGS) entry which is preliminary data.</text>
</comment>